<dbReference type="GO" id="GO:0005829">
    <property type="term" value="C:cytosol"/>
    <property type="evidence" value="ECO:0007669"/>
    <property type="project" value="TreeGrafter"/>
</dbReference>
<dbReference type="GO" id="GO:0015035">
    <property type="term" value="F:protein-disulfide reductase activity"/>
    <property type="evidence" value="ECO:0007669"/>
    <property type="project" value="TreeGrafter"/>
</dbReference>
<evidence type="ECO:0000256" key="2">
    <source>
        <dbReference type="ARBA" id="ARBA00023157"/>
    </source>
</evidence>
<comment type="caution">
    <text evidence="6">The sequence shown here is derived from an EMBL/GenBank/DDBJ whole genome shotgun (WGS) entry which is preliminary data.</text>
</comment>
<reference evidence="5 7" key="1">
    <citation type="submission" date="2017-09" db="EMBL/GenBank/DDBJ databases">
        <title>Large-scale bioinformatics analysis of Bacillus genomes uncovers conserved roles of natural products in bacterial physiology.</title>
        <authorList>
            <consortium name="Agbiome Team Llc"/>
            <person name="Bleich R.M."/>
            <person name="Kirk G.J."/>
            <person name="Santa Maria K.C."/>
            <person name="Allen S.E."/>
            <person name="Farag S."/>
            <person name="Shank E.A."/>
            <person name="Bowers A."/>
        </authorList>
    </citation>
    <scope>NUCLEOTIDE SEQUENCE [LARGE SCALE GENOMIC DNA]</scope>
    <source>
        <strain evidence="5 7">AFS027958</strain>
    </source>
</reference>
<dbReference type="AlphaFoldDB" id="A0A2B5VR12"/>
<evidence type="ECO:0000313" key="7">
    <source>
        <dbReference type="Proteomes" id="UP000220934"/>
    </source>
</evidence>
<evidence type="ECO:0000313" key="8">
    <source>
        <dbReference type="Proteomes" id="UP000225320"/>
    </source>
</evidence>
<dbReference type="EMBL" id="NVOI01000037">
    <property type="protein sequence ID" value="PGG92592.1"/>
    <property type="molecule type" value="Genomic_DNA"/>
</dbReference>
<keyword evidence="3" id="KW-0676">Redox-active center</keyword>
<dbReference type="GeneID" id="69534880"/>
<dbReference type="SUPFAM" id="SSF52833">
    <property type="entry name" value="Thioredoxin-like"/>
    <property type="match status" value="1"/>
</dbReference>
<comment type="similarity">
    <text evidence="1">Belongs to the thioredoxin family.</text>
</comment>
<proteinExistence type="inferred from homology"/>
<dbReference type="CDD" id="cd02947">
    <property type="entry name" value="TRX_family"/>
    <property type="match status" value="1"/>
</dbReference>
<feature type="domain" description="Thioredoxin" evidence="4">
    <location>
        <begin position="10"/>
        <end position="137"/>
    </location>
</feature>
<evidence type="ECO:0000256" key="3">
    <source>
        <dbReference type="ARBA" id="ARBA00023284"/>
    </source>
</evidence>
<dbReference type="GO" id="GO:0045454">
    <property type="term" value="P:cell redox homeostasis"/>
    <property type="evidence" value="ECO:0007669"/>
    <property type="project" value="TreeGrafter"/>
</dbReference>
<dbReference type="InterPro" id="IPR036249">
    <property type="entry name" value="Thioredoxin-like_sf"/>
</dbReference>
<accession>A0A2B5VR12</accession>
<dbReference type="InterPro" id="IPR013766">
    <property type="entry name" value="Thioredoxin_domain"/>
</dbReference>
<protein>
    <submittedName>
        <fullName evidence="6">Thioredoxin</fullName>
    </submittedName>
</protein>
<dbReference type="Gene3D" id="3.40.30.10">
    <property type="entry name" value="Glutaredoxin"/>
    <property type="match status" value="1"/>
</dbReference>
<evidence type="ECO:0000313" key="6">
    <source>
        <dbReference type="EMBL" id="PGG92592.1"/>
    </source>
</evidence>
<organism evidence="6 8">
    <name type="scientific">Bacillus toyonensis</name>
    <dbReference type="NCBI Taxonomy" id="155322"/>
    <lineage>
        <taxon>Bacteria</taxon>
        <taxon>Bacillati</taxon>
        <taxon>Bacillota</taxon>
        <taxon>Bacilli</taxon>
        <taxon>Bacillales</taxon>
        <taxon>Bacillaceae</taxon>
        <taxon>Bacillus</taxon>
        <taxon>Bacillus cereus group</taxon>
    </lineage>
</organism>
<evidence type="ECO:0000259" key="4">
    <source>
        <dbReference type="PROSITE" id="PS51352"/>
    </source>
</evidence>
<dbReference type="EMBL" id="NUAJ01000052">
    <property type="protein sequence ID" value="PEN46014.1"/>
    <property type="molecule type" value="Genomic_DNA"/>
</dbReference>
<sequence length="137" mass="15977">MKKWIFTLVTLVLTAAVVFIVINSNTLEKPDYKNVSLKEYKQKISSQNSYFMYVYKTSCGVCQEMKPSMNKVIKQEKAEIFALNAEEPSNLDGDFFEQNKLNKSPTLLYYKDGKELDRLEGFHSTEELNTFVQKYMK</sequence>
<dbReference type="PROSITE" id="PS51352">
    <property type="entry name" value="THIOREDOXIN_2"/>
    <property type="match status" value="1"/>
</dbReference>
<dbReference type="PANTHER" id="PTHR45663:SF11">
    <property type="entry name" value="GEO12009P1"/>
    <property type="match status" value="1"/>
</dbReference>
<dbReference type="InterPro" id="IPR046698">
    <property type="entry name" value="PedC-like"/>
</dbReference>
<evidence type="ECO:0000256" key="1">
    <source>
        <dbReference type="ARBA" id="ARBA00008987"/>
    </source>
</evidence>
<gene>
    <name evidence="5" type="ORF">CN596_29340</name>
    <name evidence="6" type="ORF">CON73_12140</name>
</gene>
<dbReference type="Pfam" id="PF20207">
    <property type="entry name" value="DUF6568"/>
    <property type="match status" value="1"/>
</dbReference>
<reference evidence="6 8" key="2">
    <citation type="submission" date="2017-09" db="EMBL/GenBank/DDBJ databases">
        <title>Large-scale bioinformatics analysis of Bacillus genomes uncovers conserved roles of natural products in bacterial physiology.</title>
        <authorList>
            <consortium name="Agbiome Team Llc"/>
            <person name="Bleich R.M."/>
            <person name="Grubbs K.J."/>
            <person name="Santa Maria K.C."/>
            <person name="Allen S.E."/>
            <person name="Farag S."/>
            <person name="Shank E.A."/>
            <person name="Bowers A."/>
        </authorList>
    </citation>
    <scope>NUCLEOTIDE SEQUENCE [LARGE SCALE GENOMIC DNA]</scope>
    <source>
        <strain evidence="6 8">AFS094862</strain>
    </source>
</reference>
<dbReference type="Proteomes" id="UP000220934">
    <property type="component" value="Unassembled WGS sequence"/>
</dbReference>
<dbReference type="Proteomes" id="UP000225320">
    <property type="component" value="Unassembled WGS sequence"/>
</dbReference>
<evidence type="ECO:0000313" key="5">
    <source>
        <dbReference type="EMBL" id="PEN46014.1"/>
    </source>
</evidence>
<name>A0A2B5VR12_9BACI</name>
<dbReference type="RefSeq" id="WP_046648572.1">
    <property type="nucleotide sequence ID" value="NZ_NUAJ01000052.1"/>
</dbReference>
<keyword evidence="2" id="KW-1015">Disulfide bond</keyword>
<dbReference type="PANTHER" id="PTHR45663">
    <property type="entry name" value="GEO12009P1"/>
    <property type="match status" value="1"/>
</dbReference>